<dbReference type="SUPFAM" id="SSF51126">
    <property type="entry name" value="Pectin lyase-like"/>
    <property type="match status" value="1"/>
</dbReference>
<dbReference type="Gene3D" id="1.25.10.10">
    <property type="entry name" value="Leucine-rich Repeat Variant"/>
    <property type="match status" value="1"/>
</dbReference>
<dbReference type="Pfam" id="PF00544">
    <property type="entry name" value="Pectate_lyase_4"/>
    <property type="match status" value="1"/>
</dbReference>
<dbReference type="SMART" id="SM00656">
    <property type="entry name" value="Amb_all"/>
    <property type="match status" value="1"/>
</dbReference>
<reference evidence="3" key="2">
    <citation type="submission" date="2023-06" db="EMBL/GenBank/DDBJ databases">
        <authorList>
            <person name="Ma L."/>
            <person name="Liu K.-W."/>
            <person name="Li Z."/>
            <person name="Hsiao Y.-Y."/>
            <person name="Qi Y."/>
            <person name="Fu T."/>
            <person name="Tang G."/>
            <person name="Zhang D."/>
            <person name="Sun W.-H."/>
            <person name="Liu D.-K."/>
            <person name="Li Y."/>
            <person name="Chen G.-Z."/>
            <person name="Liu X.-D."/>
            <person name="Liao X.-Y."/>
            <person name="Jiang Y.-T."/>
            <person name="Yu X."/>
            <person name="Hao Y."/>
            <person name="Huang J."/>
            <person name="Zhao X.-W."/>
            <person name="Ke S."/>
            <person name="Chen Y.-Y."/>
            <person name="Wu W.-L."/>
            <person name="Hsu J.-L."/>
            <person name="Lin Y.-F."/>
            <person name="Huang M.-D."/>
            <person name="Li C.-Y."/>
            <person name="Huang L."/>
            <person name="Wang Z.-W."/>
            <person name="Zhao X."/>
            <person name="Zhong W.-Y."/>
            <person name="Peng D.-H."/>
            <person name="Ahmad S."/>
            <person name="Lan S."/>
            <person name="Zhang J.-S."/>
            <person name="Tsai W.-C."/>
            <person name="Van De Peer Y."/>
            <person name="Liu Z.-J."/>
        </authorList>
    </citation>
    <scope>NUCLEOTIDE SEQUENCE</scope>
    <source>
        <strain evidence="3">SCP</strain>
        <tissue evidence="3">Leaves</tissue>
    </source>
</reference>
<dbReference type="InterPro" id="IPR045032">
    <property type="entry name" value="PEL"/>
</dbReference>
<evidence type="ECO:0000313" key="3">
    <source>
        <dbReference type="EMBL" id="KAK1262693.1"/>
    </source>
</evidence>
<dbReference type="AlphaFoldDB" id="A0AAV9AEA8"/>
<sequence length="271" mass="29659">MGGGAGLIGYTRKRRRGGQSAVAEGVVLEAGGSAEGAVEGVEVEGFSVEERESLDAIMGMLEREAEEARAEEEERRALGDFEALASCAVCTEEGVTDVLPFVEVDVKKIVSRVIERAKELCISKSVNVYSTHCLCDLSSFDGISIYVGTDIWIDHVSLSHCADGLIDAIMGSTGITISNSYFSHHDEVMLLGHSDDYLPDTVMQLKEDDMIEQQKIPDGKKEEISQVVPAWLGCFPIKGDLIEAKVVYDQLCTMVESERWRSEDSCSPVYY</sequence>
<accession>A0AAV9AEA8</accession>
<dbReference type="InterPro" id="IPR012334">
    <property type="entry name" value="Pectin_lyas_fold"/>
</dbReference>
<dbReference type="Gene3D" id="2.160.20.10">
    <property type="entry name" value="Single-stranded right-handed beta-helix, Pectin lyase-like"/>
    <property type="match status" value="1"/>
</dbReference>
<organism evidence="3 4">
    <name type="scientific">Acorus gramineus</name>
    <name type="common">Dwarf sweet flag</name>
    <dbReference type="NCBI Taxonomy" id="55184"/>
    <lineage>
        <taxon>Eukaryota</taxon>
        <taxon>Viridiplantae</taxon>
        <taxon>Streptophyta</taxon>
        <taxon>Embryophyta</taxon>
        <taxon>Tracheophyta</taxon>
        <taxon>Spermatophyta</taxon>
        <taxon>Magnoliopsida</taxon>
        <taxon>Liliopsida</taxon>
        <taxon>Acoraceae</taxon>
        <taxon>Acorus</taxon>
    </lineage>
</organism>
<evidence type="ECO:0000259" key="2">
    <source>
        <dbReference type="SMART" id="SM00656"/>
    </source>
</evidence>
<comment type="caution">
    <text evidence="3">The sequence shown here is derived from an EMBL/GenBank/DDBJ whole genome shotgun (WGS) entry which is preliminary data.</text>
</comment>
<keyword evidence="1 3" id="KW-0456">Lyase</keyword>
<evidence type="ECO:0000256" key="1">
    <source>
        <dbReference type="ARBA" id="ARBA00023239"/>
    </source>
</evidence>
<dbReference type="InterPro" id="IPR011989">
    <property type="entry name" value="ARM-like"/>
</dbReference>
<evidence type="ECO:0000313" key="4">
    <source>
        <dbReference type="Proteomes" id="UP001179952"/>
    </source>
</evidence>
<gene>
    <name evidence="3" type="ORF">QJS04_geneDACA020458</name>
</gene>
<dbReference type="GO" id="GO:0030570">
    <property type="term" value="F:pectate lyase activity"/>
    <property type="evidence" value="ECO:0007669"/>
    <property type="project" value="InterPro"/>
</dbReference>
<dbReference type="EMBL" id="JAUJYN010000010">
    <property type="protein sequence ID" value="KAK1262693.1"/>
    <property type="molecule type" value="Genomic_DNA"/>
</dbReference>
<name>A0AAV9AEA8_ACOGR</name>
<reference evidence="3" key="1">
    <citation type="journal article" date="2023" name="Nat. Commun.">
        <title>Diploid and tetraploid genomes of Acorus and the evolution of monocots.</title>
        <authorList>
            <person name="Ma L."/>
            <person name="Liu K.W."/>
            <person name="Li Z."/>
            <person name="Hsiao Y.Y."/>
            <person name="Qi Y."/>
            <person name="Fu T."/>
            <person name="Tang G.D."/>
            <person name="Zhang D."/>
            <person name="Sun W.H."/>
            <person name="Liu D.K."/>
            <person name="Li Y."/>
            <person name="Chen G.Z."/>
            <person name="Liu X.D."/>
            <person name="Liao X.Y."/>
            <person name="Jiang Y.T."/>
            <person name="Yu X."/>
            <person name="Hao Y."/>
            <person name="Huang J."/>
            <person name="Zhao X.W."/>
            <person name="Ke S."/>
            <person name="Chen Y.Y."/>
            <person name="Wu W.L."/>
            <person name="Hsu J.L."/>
            <person name="Lin Y.F."/>
            <person name="Huang M.D."/>
            <person name="Li C.Y."/>
            <person name="Huang L."/>
            <person name="Wang Z.W."/>
            <person name="Zhao X."/>
            <person name="Zhong W.Y."/>
            <person name="Peng D.H."/>
            <person name="Ahmad S."/>
            <person name="Lan S."/>
            <person name="Zhang J.S."/>
            <person name="Tsai W.C."/>
            <person name="Van de Peer Y."/>
            <person name="Liu Z.J."/>
        </authorList>
    </citation>
    <scope>NUCLEOTIDE SEQUENCE</scope>
    <source>
        <strain evidence="3">SCP</strain>
    </source>
</reference>
<feature type="domain" description="Pectate lyase" evidence="2">
    <location>
        <begin position="68"/>
        <end position="238"/>
    </location>
</feature>
<dbReference type="InterPro" id="IPR011050">
    <property type="entry name" value="Pectin_lyase_fold/virulence"/>
</dbReference>
<proteinExistence type="predicted"/>
<dbReference type="PANTHER" id="PTHR31683">
    <property type="entry name" value="PECTATE LYASE 18-RELATED"/>
    <property type="match status" value="1"/>
</dbReference>
<dbReference type="Proteomes" id="UP001179952">
    <property type="component" value="Unassembled WGS sequence"/>
</dbReference>
<dbReference type="InterPro" id="IPR002022">
    <property type="entry name" value="Pec_lyase"/>
</dbReference>
<dbReference type="PANTHER" id="PTHR31683:SF11">
    <property type="entry name" value="PECTATE LYASE"/>
    <property type="match status" value="1"/>
</dbReference>
<protein>
    <submittedName>
        <fullName evidence="3">Pectate lyase 13</fullName>
    </submittedName>
</protein>
<keyword evidence="4" id="KW-1185">Reference proteome</keyword>